<organism evidence="2 3">
    <name type="scientific">Pleurodeles waltl</name>
    <name type="common">Iberian ribbed newt</name>
    <dbReference type="NCBI Taxonomy" id="8319"/>
    <lineage>
        <taxon>Eukaryota</taxon>
        <taxon>Metazoa</taxon>
        <taxon>Chordata</taxon>
        <taxon>Craniata</taxon>
        <taxon>Vertebrata</taxon>
        <taxon>Euteleostomi</taxon>
        <taxon>Amphibia</taxon>
        <taxon>Batrachia</taxon>
        <taxon>Caudata</taxon>
        <taxon>Salamandroidea</taxon>
        <taxon>Salamandridae</taxon>
        <taxon>Pleurodelinae</taxon>
        <taxon>Pleurodeles</taxon>
    </lineage>
</organism>
<gene>
    <name evidence="2" type="ORF">NDU88_004733</name>
</gene>
<protein>
    <submittedName>
        <fullName evidence="2">Uncharacterized protein</fullName>
    </submittedName>
</protein>
<sequence length="142" mass="15926">MGSEVLAPLILPISYASSPEEIVLWYSRHEYARTTTKGSGAARTTREGGEIRRSATGPEGEKESGEKADLEEEERDVGSRDREDTNERTPDRRTWETGERLALERGIKDDEATEGAWSNMASWEAERNSPPRFWRSVADPGV</sequence>
<accession>A0AAV7MUA7</accession>
<evidence type="ECO:0000313" key="2">
    <source>
        <dbReference type="EMBL" id="KAJ1107341.1"/>
    </source>
</evidence>
<name>A0AAV7MUA7_PLEWA</name>
<feature type="compositionally biased region" description="Basic and acidic residues" evidence="1">
    <location>
        <begin position="76"/>
        <end position="110"/>
    </location>
</feature>
<comment type="caution">
    <text evidence="2">The sequence shown here is derived from an EMBL/GenBank/DDBJ whole genome shotgun (WGS) entry which is preliminary data.</text>
</comment>
<dbReference type="AlphaFoldDB" id="A0AAV7MUA7"/>
<feature type="region of interest" description="Disordered" evidence="1">
    <location>
        <begin position="33"/>
        <end position="117"/>
    </location>
</feature>
<evidence type="ECO:0000256" key="1">
    <source>
        <dbReference type="SAM" id="MobiDB-lite"/>
    </source>
</evidence>
<reference evidence="2" key="1">
    <citation type="journal article" date="2022" name="bioRxiv">
        <title>Sequencing and chromosome-scale assembly of the giantPleurodeles waltlgenome.</title>
        <authorList>
            <person name="Brown T."/>
            <person name="Elewa A."/>
            <person name="Iarovenko S."/>
            <person name="Subramanian E."/>
            <person name="Araus A.J."/>
            <person name="Petzold A."/>
            <person name="Susuki M."/>
            <person name="Suzuki K.-i.T."/>
            <person name="Hayashi T."/>
            <person name="Toyoda A."/>
            <person name="Oliveira C."/>
            <person name="Osipova E."/>
            <person name="Leigh N.D."/>
            <person name="Simon A."/>
            <person name="Yun M.H."/>
        </authorList>
    </citation>
    <scope>NUCLEOTIDE SEQUENCE</scope>
    <source>
        <strain evidence="2">20211129_DDA</strain>
        <tissue evidence="2">Liver</tissue>
    </source>
</reference>
<feature type="region of interest" description="Disordered" evidence="1">
    <location>
        <begin position="123"/>
        <end position="142"/>
    </location>
</feature>
<evidence type="ECO:0000313" key="3">
    <source>
        <dbReference type="Proteomes" id="UP001066276"/>
    </source>
</evidence>
<feature type="compositionally biased region" description="Basic and acidic residues" evidence="1">
    <location>
        <begin position="44"/>
        <end position="68"/>
    </location>
</feature>
<dbReference type="EMBL" id="JANPWB010000013">
    <property type="protein sequence ID" value="KAJ1107341.1"/>
    <property type="molecule type" value="Genomic_DNA"/>
</dbReference>
<proteinExistence type="predicted"/>
<dbReference type="Proteomes" id="UP001066276">
    <property type="component" value="Chromosome 9"/>
</dbReference>
<keyword evidence="3" id="KW-1185">Reference proteome</keyword>